<gene>
    <name evidence="8" type="primary">LOC110792132</name>
</gene>
<feature type="chain" id="PRO_5045939292" description="Leucine-rich repeat-containing N-terminal plant-type domain-containing protein" evidence="5">
    <location>
        <begin position="27"/>
        <end position="586"/>
    </location>
</feature>
<dbReference type="InterPro" id="IPR032675">
    <property type="entry name" value="LRR_dom_sf"/>
</dbReference>
<dbReference type="Proteomes" id="UP000813463">
    <property type="component" value="Chromosome 3"/>
</dbReference>
<reference evidence="7" key="1">
    <citation type="journal article" date="2021" name="Nat. Commun.">
        <title>Genomic analyses provide insights into spinach domestication and the genetic basis of agronomic traits.</title>
        <authorList>
            <person name="Cai X."/>
            <person name="Sun X."/>
            <person name="Xu C."/>
            <person name="Sun H."/>
            <person name="Wang X."/>
            <person name="Ge C."/>
            <person name="Zhang Z."/>
            <person name="Wang Q."/>
            <person name="Fei Z."/>
            <person name="Jiao C."/>
            <person name="Wang Q."/>
        </authorList>
    </citation>
    <scope>NUCLEOTIDE SEQUENCE [LARGE SCALE GENOMIC DNA]</scope>
    <source>
        <strain evidence="7">cv. Varoflay</strain>
    </source>
</reference>
<feature type="domain" description="Leucine-rich repeat-containing N-terminal plant-type" evidence="6">
    <location>
        <begin position="31"/>
        <end position="63"/>
    </location>
</feature>
<dbReference type="GeneID" id="110792132"/>
<sequence length="586" mass="65802">MGNLSQNAILFWFSFLLLSPLKVSQSACNRNDEKALLQIKTYFKNSSVFSSWNPEIDCCEWNGNNAAGGTAFVGCYDQSNPDRITKLVIAGVNDFFGQIPAAIGNLPYLEELSLSELPNLTGPIPVSITKLTKLATLTLMLNSHTGQIPGFLVHLKSLYLLDLSSNGFTGTIPSSCPNYPALPSSIFTTTTLLVQSQKALARFQETYLYGSMETNYPARFHCHWMESCYSIMPLVVAETLLSADELKKGAKSEYFKGSPLLLQIWLAERLRLLEAPADPKHYRPIALGNRKYLHQGQDEAEWTSFFTYGICSIKWVVPWWGLITMTGGSDVSVYVSLLGLSRPIYIFPYRVMRQYGLRQTIPFSDTVPPKVAAFSQTRVLAWARYYDGLPRWAVATNGFVGLSENYKLWMSSDDKDVRTEARNGEPAQLLMPRIRVKYEGPDSARPRTYRFKTVKARPDRKRKEVLPRSSVRPKKMPNMKGPAVVKRNASSHGDRRRNNVWVRKAQPPVETVASPVDDSNPSPTIACAFEAERAIIENVSEALTSLEVSVQEPILMEIDIGAAQKTVGWILRTLLSTRLYLMIRKN</sequence>
<feature type="region of interest" description="Disordered" evidence="4">
    <location>
        <begin position="456"/>
        <end position="496"/>
    </location>
</feature>
<evidence type="ECO:0000256" key="1">
    <source>
        <dbReference type="ARBA" id="ARBA00004196"/>
    </source>
</evidence>
<evidence type="ECO:0000313" key="8">
    <source>
        <dbReference type="RefSeq" id="XP_021852635.2"/>
    </source>
</evidence>
<dbReference type="PANTHER" id="PTHR48059:SF37">
    <property type="entry name" value="LEUCINE-RICH REPEAT PROTEIN FLOR 1-LIKE"/>
    <property type="match status" value="1"/>
</dbReference>
<keyword evidence="5" id="KW-0732">Signal</keyword>
<evidence type="ECO:0000256" key="2">
    <source>
        <dbReference type="ARBA" id="ARBA00022614"/>
    </source>
</evidence>
<dbReference type="InterPro" id="IPR013210">
    <property type="entry name" value="LRR_N_plant-typ"/>
</dbReference>
<proteinExistence type="predicted"/>
<keyword evidence="2" id="KW-0433">Leucine-rich repeat</keyword>
<dbReference type="Gene3D" id="3.80.10.10">
    <property type="entry name" value="Ribonuclease Inhibitor"/>
    <property type="match status" value="1"/>
</dbReference>
<evidence type="ECO:0000256" key="3">
    <source>
        <dbReference type="ARBA" id="ARBA00022737"/>
    </source>
</evidence>
<dbReference type="SUPFAM" id="SSF52058">
    <property type="entry name" value="L domain-like"/>
    <property type="match status" value="1"/>
</dbReference>
<evidence type="ECO:0000259" key="6">
    <source>
        <dbReference type="Pfam" id="PF08263"/>
    </source>
</evidence>
<keyword evidence="7" id="KW-1185">Reference proteome</keyword>
<name>A0A9R0IQB6_SPIOL</name>
<reference evidence="8" key="2">
    <citation type="submission" date="2025-08" db="UniProtKB">
        <authorList>
            <consortium name="RefSeq"/>
        </authorList>
    </citation>
    <scope>IDENTIFICATION</scope>
    <source>
        <tissue evidence="8">Leaf</tissue>
    </source>
</reference>
<evidence type="ECO:0000256" key="4">
    <source>
        <dbReference type="SAM" id="MobiDB-lite"/>
    </source>
</evidence>
<keyword evidence="3" id="KW-0677">Repeat</keyword>
<dbReference type="GO" id="GO:0016020">
    <property type="term" value="C:membrane"/>
    <property type="evidence" value="ECO:0007669"/>
    <property type="project" value="UniProtKB-SubCell"/>
</dbReference>
<dbReference type="RefSeq" id="XP_021852635.2">
    <property type="nucleotide sequence ID" value="XM_021996943.2"/>
</dbReference>
<evidence type="ECO:0000313" key="7">
    <source>
        <dbReference type="Proteomes" id="UP000813463"/>
    </source>
</evidence>
<protein>
    <recommendedName>
        <fullName evidence="6">Leucine-rich repeat-containing N-terminal plant-type domain-containing protein</fullName>
    </recommendedName>
</protein>
<dbReference type="Pfam" id="PF08263">
    <property type="entry name" value="LRRNT_2"/>
    <property type="match status" value="1"/>
</dbReference>
<feature type="signal peptide" evidence="5">
    <location>
        <begin position="1"/>
        <end position="26"/>
    </location>
</feature>
<comment type="subcellular location">
    <subcellularLocation>
        <location evidence="1">Cell envelope</location>
    </subcellularLocation>
</comment>
<organism evidence="7 8">
    <name type="scientific">Spinacia oleracea</name>
    <name type="common">Spinach</name>
    <dbReference type="NCBI Taxonomy" id="3562"/>
    <lineage>
        <taxon>Eukaryota</taxon>
        <taxon>Viridiplantae</taxon>
        <taxon>Streptophyta</taxon>
        <taxon>Embryophyta</taxon>
        <taxon>Tracheophyta</taxon>
        <taxon>Spermatophyta</taxon>
        <taxon>Magnoliopsida</taxon>
        <taxon>eudicotyledons</taxon>
        <taxon>Gunneridae</taxon>
        <taxon>Pentapetalae</taxon>
        <taxon>Caryophyllales</taxon>
        <taxon>Chenopodiaceae</taxon>
        <taxon>Chenopodioideae</taxon>
        <taxon>Anserineae</taxon>
        <taxon>Spinacia</taxon>
    </lineage>
</organism>
<evidence type="ECO:0000256" key="5">
    <source>
        <dbReference type="SAM" id="SignalP"/>
    </source>
</evidence>
<dbReference type="AlphaFoldDB" id="A0A9R0IQB6"/>
<dbReference type="PANTHER" id="PTHR48059">
    <property type="entry name" value="POLYGALACTURONASE INHIBITOR 1"/>
    <property type="match status" value="1"/>
</dbReference>
<dbReference type="InterPro" id="IPR051848">
    <property type="entry name" value="PGIP"/>
</dbReference>
<accession>A0A9R0IQB6</accession>
<dbReference type="KEGG" id="soe:110792132"/>